<proteinExistence type="predicted"/>
<evidence type="ECO:0000256" key="18">
    <source>
        <dbReference type="ARBA" id="ARBA00023288"/>
    </source>
</evidence>
<dbReference type="SUPFAM" id="SSF52833">
    <property type="entry name" value="Thioredoxin-like"/>
    <property type="match status" value="1"/>
</dbReference>
<dbReference type="GO" id="GO:0090331">
    <property type="term" value="P:negative regulation of platelet aggregation"/>
    <property type="evidence" value="ECO:0007669"/>
    <property type="project" value="UniProtKB-ARBA"/>
</dbReference>
<evidence type="ECO:0000256" key="19">
    <source>
        <dbReference type="ARBA" id="ARBA00062962"/>
    </source>
</evidence>
<comment type="subcellular location">
    <subcellularLocation>
        <location evidence="1">Endoplasmic reticulum membrane</location>
        <topology evidence="1">Single-pass type I membrane protein</topology>
    </subcellularLocation>
    <subcellularLocation>
        <location evidence="2">Mitochondrion membrane</location>
        <topology evidence="2">Single-pass type I membrane protein</topology>
    </subcellularLocation>
    <subcellularLocation>
        <location evidence="3">Secreted</location>
    </subcellularLocation>
</comment>
<dbReference type="EMBL" id="LSYS01003973">
    <property type="protein sequence ID" value="OPJ81304.1"/>
    <property type="molecule type" value="Genomic_DNA"/>
</dbReference>
<keyword evidence="13 24" id="KW-0472">Membrane</keyword>
<evidence type="ECO:0000313" key="28">
    <source>
        <dbReference type="Proteomes" id="UP000190648"/>
    </source>
</evidence>
<evidence type="ECO:0000256" key="13">
    <source>
        <dbReference type="ARBA" id="ARBA00023136"/>
    </source>
</evidence>
<feature type="transmembrane region" description="Helical" evidence="24">
    <location>
        <begin position="178"/>
        <end position="200"/>
    </location>
</feature>
<dbReference type="InterPro" id="IPR013766">
    <property type="entry name" value="Thioredoxin_domain"/>
</dbReference>
<keyword evidence="9" id="KW-0256">Endoplasmic reticulum</keyword>
<keyword evidence="5" id="KW-0964">Secreted</keyword>
<evidence type="ECO:0000256" key="17">
    <source>
        <dbReference type="ARBA" id="ARBA00023284"/>
    </source>
</evidence>
<dbReference type="PANTHER" id="PTHR46107:SF2">
    <property type="entry name" value="THIOREDOXIN-RELATED TRANSMEMBRANE PROTEIN 1"/>
    <property type="match status" value="1"/>
</dbReference>
<evidence type="ECO:0000256" key="9">
    <source>
        <dbReference type="ARBA" id="ARBA00022824"/>
    </source>
</evidence>
<reference evidence="27 28" key="1">
    <citation type="submission" date="2016-02" db="EMBL/GenBank/DDBJ databases">
        <title>Band-tailed pigeon sequencing and assembly.</title>
        <authorList>
            <person name="Soares A.E."/>
            <person name="Novak B.J."/>
            <person name="Rice E.S."/>
            <person name="O'Connell B."/>
            <person name="Chang D."/>
            <person name="Weber S."/>
            <person name="Shapiro B."/>
        </authorList>
    </citation>
    <scope>NUCLEOTIDE SEQUENCE [LARGE SCALE GENOMIC DNA]</scope>
    <source>
        <strain evidence="27">BTP2013</strain>
        <tissue evidence="27">Blood</tissue>
    </source>
</reference>
<evidence type="ECO:0000256" key="11">
    <source>
        <dbReference type="ARBA" id="ARBA00022989"/>
    </source>
</evidence>
<evidence type="ECO:0000256" key="21">
    <source>
        <dbReference type="ARBA" id="ARBA00075863"/>
    </source>
</evidence>
<keyword evidence="7 24" id="KW-0812">Transmembrane</keyword>
<evidence type="ECO:0000256" key="2">
    <source>
        <dbReference type="ARBA" id="ARBA00004583"/>
    </source>
</evidence>
<keyword evidence="4" id="KW-0813">Transport</keyword>
<dbReference type="GO" id="GO:0005576">
    <property type="term" value="C:extracellular region"/>
    <property type="evidence" value="ECO:0007669"/>
    <property type="project" value="UniProtKB-SubCell"/>
</dbReference>
<evidence type="ECO:0000259" key="26">
    <source>
        <dbReference type="PROSITE" id="PS51352"/>
    </source>
</evidence>
<evidence type="ECO:0000256" key="10">
    <source>
        <dbReference type="ARBA" id="ARBA00022982"/>
    </source>
</evidence>
<protein>
    <recommendedName>
        <fullName evidence="20">Thioredoxin-related transmembrane protein 1</fullName>
    </recommendedName>
    <alternativeName>
        <fullName evidence="22">Protein disulfide-isomerase TMX1</fullName>
    </alternativeName>
    <alternativeName>
        <fullName evidence="21">Thioredoxin domain-containing protein 1</fullName>
    </alternativeName>
</protein>
<evidence type="ECO:0000256" key="4">
    <source>
        <dbReference type="ARBA" id="ARBA00022448"/>
    </source>
</evidence>
<dbReference type="FunFam" id="3.40.30.10:FF:000117">
    <property type="entry name" value="thioredoxin-related transmembrane protein 1"/>
    <property type="match status" value="1"/>
</dbReference>
<dbReference type="GO" id="GO:0005789">
    <property type="term" value="C:endoplasmic reticulum membrane"/>
    <property type="evidence" value="ECO:0007669"/>
    <property type="project" value="UniProtKB-SubCell"/>
</dbReference>
<dbReference type="CDD" id="cd02994">
    <property type="entry name" value="PDI_a_TMX"/>
    <property type="match status" value="1"/>
</dbReference>
<keyword evidence="15" id="KW-1015">Disulfide bond</keyword>
<keyword evidence="18" id="KW-0449">Lipoprotein</keyword>
<evidence type="ECO:0000256" key="14">
    <source>
        <dbReference type="ARBA" id="ARBA00023139"/>
    </source>
</evidence>
<dbReference type="STRING" id="372326.A0A1V4KA79"/>
<keyword evidence="12" id="KW-0496">Mitochondrion</keyword>
<dbReference type="Pfam" id="PF00085">
    <property type="entry name" value="Thioredoxin"/>
    <property type="match status" value="1"/>
</dbReference>
<evidence type="ECO:0000256" key="20">
    <source>
        <dbReference type="ARBA" id="ARBA00072260"/>
    </source>
</evidence>
<keyword evidence="17" id="KW-0676">Redox-active center</keyword>
<accession>A0A1V4KA79</accession>
<evidence type="ECO:0000256" key="6">
    <source>
        <dbReference type="ARBA" id="ARBA00022553"/>
    </source>
</evidence>
<keyword evidence="14" id="KW-0564">Palmitate</keyword>
<name>A0A1V4KA79_PATFA</name>
<evidence type="ECO:0000256" key="1">
    <source>
        <dbReference type="ARBA" id="ARBA00004115"/>
    </source>
</evidence>
<keyword evidence="8 25" id="KW-0732">Signal</keyword>
<dbReference type="InterPro" id="IPR052454">
    <property type="entry name" value="TMX_domain-containing"/>
</dbReference>
<evidence type="ECO:0000256" key="8">
    <source>
        <dbReference type="ARBA" id="ARBA00022729"/>
    </source>
</evidence>
<comment type="caution">
    <text evidence="27">The sequence shown here is derived from an EMBL/GenBank/DDBJ whole genome shotgun (WGS) entry which is preliminary data.</text>
</comment>
<dbReference type="InterPro" id="IPR036249">
    <property type="entry name" value="Thioredoxin-like_sf"/>
</dbReference>
<keyword evidence="10" id="KW-0249">Electron transport</keyword>
<keyword evidence="16" id="KW-0413">Isomerase</keyword>
<evidence type="ECO:0000256" key="25">
    <source>
        <dbReference type="SAM" id="SignalP"/>
    </source>
</evidence>
<gene>
    <name evidence="27" type="primary">TMX1</name>
    <name evidence="27" type="ORF">AV530_009782</name>
</gene>
<dbReference type="GO" id="GO:0003756">
    <property type="term" value="F:protein disulfide isomerase activity"/>
    <property type="evidence" value="ECO:0007669"/>
    <property type="project" value="UniProtKB-ARBA"/>
</dbReference>
<sequence length="378" mass="41756">MVAGGARCALLCLALAVGSAALGKRSPVKVLSDGMWQELLQGEWMVEFYAPWCPACQSLQPEWEKFAEWGEDLEVNVAKVDVTEQPGLSGRFIITALPTIYHCKDGEFRRYQGGRTKTDFINFISDQEWKSIEPVSSWFGPSSFLMSSMSALFQLSMWIRHCHGYLTENVGLPVWGSYAVFVLATLFSGLTLGLVMVFLADCICPSKRHRPPPYPYSRKLAPESAQLLKKLDEEQEADKEDISDDETEGKEVPSRNSSPSATPGLTRIPSAHLPGLCLLLTCLLLAPPCLRQCIRYRNISVYIILSYCVESRDKWRLKQSCCSQLSALPTCAGGTCKGELPSISLLQAPLVKPFALCLAQTILESIGGMLPAVLCKDF</sequence>
<feature type="region of interest" description="Disordered" evidence="23">
    <location>
        <begin position="233"/>
        <end position="264"/>
    </location>
</feature>
<evidence type="ECO:0000256" key="7">
    <source>
        <dbReference type="ARBA" id="ARBA00022692"/>
    </source>
</evidence>
<feature type="compositionally biased region" description="Acidic residues" evidence="23">
    <location>
        <begin position="233"/>
        <end position="248"/>
    </location>
</feature>
<dbReference type="PROSITE" id="PS00194">
    <property type="entry name" value="THIOREDOXIN_1"/>
    <property type="match status" value="1"/>
</dbReference>
<feature type="chain" id="PRO_5012550735" description="Thioredoxin-related transmembrane protein 1" evidence="25">
    <location>
        <begin position="21"/>
        <end position="378"/>
    </location>
</feature>
<organism evidence="27 28">
    <name type="scientific">Patagioenas fasciata monilis</name>
    <dbReference type="NCBI Taxonomy" id="372326"/>
    <lineage>
        <taxon>Eukaryota</taxon>
        <taxon>Metazoa</taxon>
        <taxon>Chordata</taxon>
        <taxon>Craniata</taxon>
        <taxon>Vertebrata</taxon>
        <taxon>Euteleostomi</taxon>
        <taxon>Archelosauria</taxon>
        <taxon>Archosauria</taxon>
        <taxon>Dinosauria</taxon>
        <taxon>Saurischia</taxon>
        <taxon>Theropoda</taxon>
        <taxon>Coelurosauria</taxon>
        <taxon>Aves</taxon>
        <taxon>Neognathae</taxon>
        <taxon>Neoaves</taxon>
        <taxon>Columbimorphae</taxon>
        <taxon>Columbiformes</taxon>
        <taxon>Columbidae</taxon>
        <taxon>Patagioenas</taxon>
    </lineage>
</organism>
<evidence type="ECO:0000256" key="22">
    <source>
        <dbReference type="ARBA" id="ARBA00076905"/>
    </source>
</evidence>
<feature type="domain" description="Thioredoxin" evidence="26">
    <location>
        <begin position="20"/>
        <end position="129"/>
    </location>
</feature>
<evidence type="ECO:0000256" key="15">
    <source>
        <dbReference type="ARBA" id="ARBA00023157"/>
    </source>
</evidence>
<evidence type="ECO:0000256" key="3">
    <source>
        <dbReference type="ARBA" id="ARBA00004613"/>
    </source>
</evidence>
<evidence type="ECO:0000256" key="5">
    <source>
        <dbReference type="ARBA" id="ARBA00022525"/>
    </source>
</evidence>
<evidence type="ECO:0000256" key="16">
    <source>
        <dbReference type="ARBA" id="ARBA00023235"/>
    </source>
</evidence>
<keyword evidence="11 24" id="KW-1133">Transmembrane helix</keyword>
<dbReference type="Proteomes" id="UP000190648">
    <property type="component" value="Unassembled WGS sequence"/>
</dbReference>
<dbReference type="PROSITE" id="PS51352">
    <property type="entry name" value="THIOREDOXIN_2"/>
    <property type="match status" value="1"/>
</dbReference>
<evidence type="ECO:0000313" key="27">
    <source>
        <dbReference type="EMBL" id="OPJ81304.1"/>
    </source>
</evidence>
<dbReference type="GO" id="GO:0015036">
    <property type="term" value="F:disulfide oxidoreductase activity"/>
    <property type="evidence" value="ECO:0007669"/>
    <property type="project" value="TreeGrafter"/>
</dbReference>
<feature type="compositionally biased region" description="Polar residues" evidence="23">
    <location>
        <begin position="254"/>
        <end position="263"/>
    </location>
</feature>
<dbReference type="GO" id="GO:0031966">
    <property type="term" value="C:mitochondrial membrane"/>
    <property type="evidence" value="ECO:0007669"/>
    <property type="project" value="UniProtKB-SubCell"/>
</dbReference>
<keyword evidence="28" id="KW-1185">Reference proteome</keyword>
<dbReference type="PANTHER" id="PTHR46107">
    <property type="entry name" value="DUMPY: SHORTER THAN WILD-TYPE"/>
    <property type="match status" value="1"/>
</dbReference>
<comment type="subunit">
    <text evidence="19">Interacts with ATP2A2.</text>
</comment>
<evidence type="ECO:0000256" key="24">
    <source>
        <dbReference type="SAM" id="Phobius"/>
    </source>
</evidence>
<evidence type="ECO:0000256" key="23">
    <source>
        <dbReference type="SAM" id="MobiDB-lite"/>
    </source>
</evidence>
<dbReference type="InterPro" id="IPR017937">
    <property type="entry name" value="Thioredoxin_CS"/>
</dbReference>
<dbReference type="Gene3D" id="3.40.30.10">
    <property type="entry name" value="Glutaredoxin"/>
    <property type="match status" value="1"/>
</dbReference>
<feature type="signal peptide" evidence="25">
    <location>
        <begin position="1"/>
        <end position="20"/>
    </location>
</feature>
<dbReference type="AlphaFoldDB" id="A0A1V4KA79"/>
<evidence type="ECO:0000256" key="12">
    <source>
        <dbReference type="ARBA" id="ARBA00023128"/>
    </source>
</evidence>
<keyword evidence="6" id="KW-0597">Phosphoprotein</keyword>
<dbReference type="OrthoDB" id="7869097at2759"/>